<dbReference type="RefSeq" id="XP_024679066.1">
    <property type="nucleotide sequence ID" value="XM_024830326.1"/>
</dbReference>
<proteinExistence type="inferred from homology"/>
<keyword evidence="11" id="KW-1185">Reference proteome</keyword>
<evidence type="ECO:0000313" key="11">
    <source>
        <dbReference type="Proteomes" id="UP000234474"/>
    </source>
</evidence>
<dbReference type="OrthoDB" id="3945418at2759"/>
<feature type="region of interest" description="Disordered" evidence="8">
    <location>
        <begin position="231"/>
        <end position="254"/>
    </location>
</feature>
<dbReference type="Gene3D" id="1.10.630.10">
    <property type="entry name" value="Cytochrome P450"/>
    <property type="match status" value="1"/>
</dbReference>
<evidence type="ECO:0000256" key="3">
    <source>
        <dbReference type="ARBA" id="ARBA00022617"/>
    </source>
</evidence>
<dbReference type="GO" id="GO:0020037">
    <property type="term" value="F:heme binding"/>
    <property type="evidence" value="ECO:0007669"/>
    <property type="project" value="InterPro"/>
</dbReference>
<dbReference type="GO" id="GO:0016705">
    <property type="term" value="F:oxidoreductase activity, acting on paired donors, with incorporation or reduction of molecular oxygen"/>
    <property type="evidence" value="ECO:0007669"/>
    <property type="project" value="InterPro"/>
</dbReference>
<evidence type="ECO:0000256" key="6">
    <source>
        <dbReference type="ARBA" id="ARBA00023004"/>
    </source>
</evidence>
<evidence type="ECO:0000256" key="8">
    <source>
        <dbReference type="SAM" id="MobiDB-lite"/>
    </source>
</evidence>
<keyword evidence="4" id="KW-0479">Metal-binding</keyword>
<feature type="transmembrane region" description="Helical" evidence="9">
    <location>
        <begin position="6"/>
        <end position="28"/>
    </location>
</feature>
<keyword evidence="9" id="KW-0812">Transmembrane</keyword>
<evidence type="ECO:0000256" key="4">
    <source>
        <dbReference type="ARBA" id="ARBA00022723"/>
    </source>
</evidence>
<dbReference type="InterPro" id="IPR036396">
    <property type="entry name" value="Cyt_P450_sf"/>
</dbReference>
<organism evidence="10 11">
    <name type="scientific">Aspergillus novofumigatus (strain IBT 16806)</name>
    <dbReference type="NCBI Taxonomy" id="1392255"/>
    <lineage>
        <taxon>Eukaryota</taxon>
        <taxon>Fungi</taxon>
        <taxon>Dikarya</taxon>
        <taxon>Ascomycota</taxon>
        <taxon>Pezizomycotina</taxon>
        <taxon>Eurotiomycetes</taxon>
        <taxon>Eurotiomycetidae</taxon>
        <taxon>Eurotiales</taxon>
        <taxon>Aspergillaceae</taxon>
        <taxon>Aspergillus</taxon>
        <taxon>Aspergillus subgen. Fumigati</taxon>
    </lineage>
</organism>
<dbReference type="VEuPathDB" id="FungiDB:P174DRAFT_463889"/>
<keyword evidence="7" id="KW-0503">Monooxygenase</keyword>
<accession>A0A2I1BYP7</accession>
<dbReference type="EMBL" id="MSZS01000008">
    <property type="protein sequence ID" value="PKX90471.1"/>
    <property type="molecule type" value="Genomic_DNA"/>
</dbReference>
<evidence type="ECO:0000256" key="1">
    <source>
        <dbReference type="ARBA" id="ARBA00001971"/>
    </source>
</evidence>
<reference evidence="11" key="1">
    <citation type="journal article" date="2018" name="Proc. Natl. Acad. Sci. U.S.A.">
        <title>Linking secondary metabolites to gene clusters through genome sequencing of six diverse Aspergillus species.</title>
        <authorList>
            <person name="Kaerboelling I."/>
            <person name="Vesth T.C."/>
            <person name="Frisvad J.C."/>
            <person name="Nybo J.L."/>
            <person name="Theobald S."/>
            <person name="Kuo A."/>
            <person name="Bowyer P."/>
            <person name="Matsuda Y."/>
            <person name="Mondo S."/>
            <person name="Lyhne E.K."/>
            <person name="Kogle M.E."/>
            <person name="Clum A."/>
            <person name="Lipzen A."/>
            <person name="Salamov A."/>
            <person name="Ngan C.Y."/>
            <person name="Daum C."/>
            <person name="Chiniquy J."/>
            <person name="Barry K."/>
            <person name="LaButti K."/>
            <person name="Haridas S."/>
            <person name="Simmons B.A."/>
            <person name="Magnuson J.K."/>
            <person name="Mortensen U.H."/>
            <person name="Larsen T.O."/>
            <person name="Grigoriev I.V."/>
            <person name="Baker S.E."/>
            <person name="Andersen M.R."/>
        </authorList>
    </citation>
    <scope>NUCLEOTIDE SEQUENCE [LARGE SCALE GENOMIC DNA]</scope>
    <source>
        <strain evidence="11">IBT 16806</strain>
    </source>
</reference>
<dbReference type="InterPro" id="IPR001128">
    <property type="entry name" value="Cyt_P450"/>
</dbReference>
<keyword evidence="5" id="KW-0560">Oxidoreductase</keyword>
<sequence length="374" mass="42563">MLLSSSWLLLALAYVAFYFLVQVIYRLFFHQWSRYPGPNLTAATFLYEFYNDVIKVGQFLFQIEKMHERYGNVDCVLSATLSLTSARPNPHKRDRGPQWLHITSPPLSTISTVSHGHHRFHRSITALSPVIEERVLKLMQRFQQAYGTKSAIPVAAAFSALGADVITHYAYGKSWGFLEDPQYRNDIRKATNETANFVHWLRFFPFLVPVIRTNPTQIMCFIHPGKNRLSQSKHDESAGTIFSRQTTDPSLPPEERSLARVKDEALILLGAGIETTARILTIATVLPALSSTATWAELEKLPYLTAVINDSLRLSFGTTIRLPRIAPTEALKYKDYTIPPVTPVRMSTWSVHQDPCLFPDPRTFRPERWIEASD</sequence>
<keyword evidence="9" id="KW-1133">Transmembrane helix</keyword>
<comment type="similarity">
    <text evidence="2">Belongs to the cytochrome P450 family.</text>
</comment>
<dbReference type="Pfam" id="PF00067">
    <property type="entry name" value="p450"/>
    <property type="match status" value="1"/>
</dbReference>
<dbReference type="SUPFAM" id="SSF48264">
    <property type="entry name" value="Cytochrome P450"/>
    <property type="match status" value="1"/>
</dbReference>
<evidence type="ECO:0000256" key="7">
    <source>
        <dbReference type="ARBA" id="ARBA00023033"/>
    </source>
</evidence>
<evidence type="ECO:0000256" key="5">
    <source>
        <dbReference type="ARBA" id="ARBA00023002"/>
    </source>
</evidence>
<dbReference type="GeneID" id="36537652"/>
<dbReference type="PRINTS" id="PR00463">
    <property type="entry name" value="EP450I"/>
</dbReference>
<dbReference type="CDD" id="cd11062">
    <property type="entry name" value="CYP58-like"/>
    <property type="match status" value="1"/>
</dbReference>
<keyword evidence="9" id="KW-0472">Membrane</keyword>
<gene>
    <name evidence="10" type="ORF">P174DRAFT_463889</name>
</gene>
<feature type="compositionally biased region" description="Polar residues" evidence="8">
    <location>
        <begin position="240"/>
        <end position="249"/>
    </location>
</feature>
<keyword evidence="6" id="KW-0408">Iron</keyword>
<comment type="cofactor">
    <cofactor evidence="1">
        <name>heme</name>
        <dbReference type="ChEBI" id="CHEBI:30413"/>
    </cofactor>
</comment>
<dbReference type="STRING" id="1392255.A0A2I1BYP7"/>
<evidence type="ECO:0000256" key="2">
    <source>
        <dbReference type="ARBA" id="ARBA00010617"/>
    </source>
</evidence>
<evidence type="ECO:0000256" key="9">
    <source>
        <dbReference type="SAM" id="Phobius"/>
    </source>
</evidence>
<dbReference type="GO" id="GO:0044283">
    <property type="term" value="P:small molecule biosynthetic process"/>
    <property type="evidence" value="ECO:0007669"/>
    <property type="project" value="UniProtKB-ARBA"/>
</dbReference>
<dbReference type="OMA" id="YHILARP"/>
<dbReference type="Proteomes" id="UP000234474">
    <property type="component" value="Unassembled WGS sequence"/>
</dbReference>
<dbReference type="GO" id="GO:0005506">
    <property type="term" value="F:iron ion binding"/>
    <property type="evidence" value="ECO:0007669"/>
    <property type="project" value="InterPro"/>
</dbReference>
<dbReference type="PANTHER" id="PTHR24305">
    <property type="entry name" value="CYTOCHROME P450"/>
    <property type="match status" value="1"/>
</dbReference>
<protein>
    <submittedName>
        <fullName evidence="10">Cytochrome P450</fullName>
    </submittedName>
</protein>
<name>A0A2I1BYP7_ASPN1</name>
<dbReference type="PANTHER" id="PTHR24305:SF157">
    <property type="entry name" value="N-ACETYLTRYPTOPHAN 6-HYDROXYLASE IVOC-RELATED"/>
    <property type="match status" value="1"/>
</dbReference>
<dbReference type="InterPro" id="IPR050121">
    <property type="entry name" value="Cytochrome_P450_monoxygenase"/>
</dbReference>
<comment type="caution">
    <text evidence="10">The sequence shown here is derived from an EMBL/GenBank/DDBJ whole genome shotgun (WGS) entry which is preliminary data.</text>
</comment>
<dbReference type="GO" id="GO:0004497">
    <property type="term" value="F:monooxygenase activity"/>
    <property type="evidence" value="ECO:0007669"/>
    <property type="project" value="UniProtKB-KW"/>
</dbReference>
<evidence type="ECO:0000313" key="10">
    <source>
        <dbReference type="EMBL" id="PKX90471.1"/>
    </source>
</evidence>
<dbReference type="AlphaFoldDB" id="A0A2I1BYP7"/>
<dbReference type="InterPro" id="IPR002401">
    <property type="entry name" value="Cyt_P450_E_grp-I"/>
</dbReference>
<keyword evidence="3" id="KW-0349">Heme</keyword>